<evidence type="ECO:0000313" key="2">
    <source>
        <dbReference type="Proteomes" id="UP000185696"/>
    </source>
</evidence>
<comment type="caution">
    <text evidence="1">The sequence shown here is derived from an EMBL/GenBank/DDBJ whole genome shotgun (WGS) entry which is preliminary data.</text>
</comment>
<gene>
    <name evidence="1" type="ORF">BLA60_08550</name>
</gene>
<evidence type="ECO:0000313" key="1">
    <source>
        <dbReference type="EMBL" id="OLF12387.1"/>
    </source>
</evidence>
<accession>A0A7Z0WQ98</accession>
<dbReference type="EMBL" id="MSIF01000003">
    <property type="protein sequence ID" value="OLF12387.1"/>
    <property type="molecule type" value="Genomic_DNA"/>
</dbReference>
<dbReference type="InterPro" id="IPR017853">
    <property type="entry name" value="GH"/>
</dbReference>
<protein>
    <recommendedName>
        <fullName evidence="3">Glycoside hydrolase family 42 N-terminal domain-containing protein</fullName>
    </recommendedName>
</protein>
<reference evidence="1 2" key="1">
    <citation type="submission" date="2016-12" db="EMBL/GenBank/DDBJ databases">
        <title>The draft genome sequence of Actinophytocola xinjiangensis.</title>
        <authorList>
            <person name="Wang W."/>
            <person name="Yuan L."/>
        </authorList>
    </citation>
    <scope>NUCLEOTIDE SEQUENCE [LARGE SCALE GENOMIC DNA]</scope>
    <source>
        <strain evidence="1 2">CGMCC 4.4663</strain>
    </source>
</reference>
<keyword evidence="2" id="KW-1185">Reference proteome</keyword>
<evidence type="ECO:0008006" key="3">
    <source>
        <dbReference type="Google" id="ProtNLM"/>
    </source>
</evidence>
<name>A0A7Z0WQ98_9PSEU</name>
<dbReference type="Gene3D" id="3.20.20.80">
    <property type="entry name" value="Glycosidases"/>
    <property type="match status" value="2"/>
</dbReference>
<sequence length="399" mass="43477">MGIFWPPHPYEITLERYQEIAAAGMTFLITGNYMFDQYINRRALDLAAQAGLKVLVNAPEPRLSATTHTLSVTDDPAAPLRISPADTTRLVQQMVDDYRRYPAFAGFDVYDEPPQAKFPTAAAVTAAVRSVAPDLLAYSNLVPGNGATYAAMVARYIDTVAPPVLSFDRYPILTGGVIDLNYFDNWAIIRRAGLAAGIPTWVYLQSVKYARHELPTEAQLRWQANISLAYGAKGILYFTYWTPDPARGEAFESAIITRTGERTHLYEAAATLNTQWLTPVGRELKPLVSVSVTHANENPLPPGTEPFVPDEYVRAVEGGAVVVGQFRSATDDGSRWVLVVNRSDRAETTVRLTFGSSTRSAGRFHAGPMGYKPARGSAFVQLAAGGAALFQLDGAARTG</sequence>
<dbReference type="SUPFAM" id="SSF51445">
    <property type="entry name" value="(Trans)glycosidases"/>
    <property type="match status" value="1"/>
</dbReference>
<dbReference type="AlphaFoldDB" id="A0A7Z0WQ98"/>
<dbReference type="Proteomes" id="UP000185696">
    <property type="component" value="Unassembled WGS sequence"/>
</dbReference>
<proteinExistence type="predicted"/>
<organism evidence="1 2">
    <name type="scientific">Actinophytocola xinjiangensis</name>
    <dbReference type="NCBI Taxonomy" id="485602"/>
    <lineage>
        <taxon>Bacteria</taxon>
        <taxon>Bacillati</taxon>
        <taxon>Actinomycetota</taxon>
        <taxon>Actinomycetes</taxon>
        <taxon>Pseudonocardiales</taxon>
        <taxon>Pseudonocardiaceae</taxon>
    </lineage>
</organism>